<dbReference type="AlphaFoldDB" id="A0A662YPS1"/>
<dbReference type="EMBL" id="SCEB01000622">
    <property type="protein sequence ID" value="RXM98624.1"/>
    <property type="molecule type" value="Genomic_DNA"/>
</dbReference>
<comment type="caution">
    <text evidence="1">The sequence shown here is derived from an EMBL/GenBank/DDBJ whole genome shotgun (WGS) entry which is preliminary data.</text>
</comment>
<gene>
    <name evidence="1" type="ORF">EOD39_12895</name>
</gene>
<dbReference type="Proteomes" id="UP000289886">
    <property type="component" value="Unassembled WGS sequence"/>
</dbReference>
<evidence type="ECO:0000313" key="1">
    <source>
        <dbReference type="EMBL" id="RXM98624.1"/>
    </source>
</evidence>
<accession>A0A662YPS1</accession>
<evidence type="ECO:0000313" key="2">
    <source>
        <dbReference type="Proteomes" id="UP000289886"/>
    </source>
</evidence>
<sequence>MFRYLRDMDENPYMLDPFATHRQQMRSMFGAFGFDPFLGITDGRTVSAPIQPARRPQIQAGALSPFGMMGMGGGGGFMDMFGMMSSMMENMAKELLGTKAVMKSTTADKKVVVSSYIVAQKIAIAKSSHTIAEELVKLCVIEIVKEMFGKQKAKELAKIPM</sequence>
<keyword evidence="2" id="KW-1185">Reference proteome</keyword>
<protein>
    <submittedName>
        <fullName evidence="1">Myeloid leukemia factor 2</fullName>
    </submittedName>
</protein>
<proteinExistence type="predicted"/>
<organism evidence="1 2">
    <name type="scientific">Acipenser ruthenus</name>
    <name type="common">Sterlet sturgeon</name>
    <dbReference type="NCBI Taxonomy" id="7906"/>
    <lineage>
        <taxon>Eukaryota</taxon>
        <taxon>Metazoa</taxon>
        <taxon>Chordata</taxon>
        <taxon>Craniata</taxon>
        <taxon>Vertebrata</taxon>
        <taxon>Euteleostomi</taxon>
        <taxon>Actinopterygii</taxon>
        <taxon>Chondrostei</taxon>
        <taxon>Acipenseriformes</taxon>
        <taxon>Acipenseridae</taxon>
        <taxon>Acipenser</taxon>
    </lineage>
</organism>
<name>A0A662YPS1_ACIRT</name>
<reference evidence="1 2" key="1">
    <citation type="submission" date="2019-01" db="EMBL/GenBank/DDBJ databases">
        <title>Draft Genome and Complete Hox-Cluster Characterization of the Sterlet Sturgeon (Acipenser ruthenus).</title>
        <authorList>
            <person name="Wei Q."/>
        </authorList>
    </citation>
    <scope>NUCLEOTIDE SEQUENCE [LARGE SCALE GENOMIC DNA]</scope>
    <source>
        <strain evidence="1">WHYD16114868_AA</strain>
        <tissue evidence="1">Blood</tissue>
    </source>
</reference>